<evidence type="ECO:0000256" key="3">
    <source>
        <dbReference type="ARBA" id="ARBA00022741"/>
    </source>
</evidence>
<keyword evidence="1" id="KW-0813">Transport</keyword>
<dbReference type="InterPro" id="IPR003439">
    <property type="entry name" value="ABC_transporter-like_ATP-bd"/>
</dbReference>
<dbReference type="Proteomes" id="UP000245086">
    <property type="component" value="Unassembled WGS sequence"/>
</dbReference>
<dbReference type="PROSITE" id="PS00211">
    <property type="entry name" value="ABC_TRANSPORTER_1"/>
    <property type="match status" value="1"/>
</dbReference>
<dbReference type="InterPro" id="IPR015854">
    <property type="entry name" value="ABC_transpr_LolD-like"/>
</dbReference>
<evidence type="ECO:0000256" key="2">
    <source>
        <dbReference type="ARBA" id="ARBA00022519"/>
    </source>
</evidence>
<keyword evidence="8" id="KW-1185">Reference proteome</keyword>
<dbReference type="GO" id="GO:0098796">
    <property type="term" value="C:membrane protein complex"/>
    <property type="evidence" value="ECO:0007669"/>
    <property type="project" value="UniProtKB-ARBA"/>
</dbReference>
<evidence type="ECO:0000313" key="7">
    <source>
        <dbReference type="EMBL" id="GBF59452.1"/>
    </source>
</evidence>
<evidence type="ECO:0000313" key="8">
    <source>
        <dbReference type="Proteomes" id="UP000245086"/>
    </source>
</evidence>
<dbReference type="OrthoDB" id="9802264at2"/>
<proteinExistence type="inferred from homology"/>
<dbReference type="InterPro" id="IPR003593">
    <property type="entry name" value="AAA+_ATPase"/>
</dbReference>
<organism evidence="7 8">
    <name type="scientific">Candidatus Phycosocius bacilliformis</name>
    <dbReference type="NCBI Taxonomy" id="1445552"/>
    <lineage>
        <taxon>Bacteria</taxon>
        <taxon>Pseudomonadati</taxon>
        <taxon>Pseudomonadota</taxon>
        <taxon>Alphaproteobacteria</taxon>
        <taxon>Caulobacterales</taxon>
        <taxon>Caulobacterales incertae sedis</taxon>
        <taxon>Candidatus Phycosocius</taxon>
    </lineage>
</organism>
<keyword evidence="4 7" id="KW-0067">ATP-binding</keyword>
<dbReference type="PANTHER" id="PTHR24220:SF659">
    <property type="entry name" value="TRANSPORTER, PUTATIVE-RELATED"/>
    <property type="match status" value="1"/>
</dbReference>
<evidence type="ECO:0000259" key="6">
    <source>
        <dbReference type="PROSITE" id="PS50893"/>
    </source>
</evidence>
<dbReference type="GO" id="GO:0016887">
    <property type="term" value="F:ATP hydrolysis activity"/>
    <property type="evidence" value="ECO:0007669"/>
    <property type="project" value="InterPro"/>
</dbReference>
<dbReference type="FunFam" id="3.40.50.300:FF:000032">
    <property type="entry name" value="Export ABC transporter ATP-binding protein"/>
    <property type="match status" value="1"/>
</dbReference>
<keyword evidence="3" id="KW-0547">Nucleotide-binding</keyword>
<evidence type="ECO:0000256" key="5">
    <source>
        <dbReference type="ARBA" id="ARBA00038388"/>
    </source>
</evidence>
<evidence type="ECO:0000256" key="4">
    <source>
        <dbReference type="ARBA" id="ARBA00022840"/>
    </source>
</evidence>
<protein>
    <submittedName>
        <fullName evidence="7">Putative ABC transporter ATP-binding protein</fullName>
    </submittedName>
</protein>
<dbReference type="GO" id="GO:0005886">
    <property type="term" value="C:plasma membrane"/>
    <property type="evidence" value="ECO:0007669"/>
    <property type="project" value="TreeGrafter"/>
</dbReference>
<dbReference type="CDD" id="cd03255">
    <property type="entry name" value="ABC_MJ0796_LolCDE_FtsE"/>
    <property type="match status" value="1"/>
</dbReference>
<feature type="domain" description="ABC transporter" evidence="6">
    <location>
        <begin position="8"/>
        <end position="227"/>
    </location>
</feature>
<keyword evidence="2" id="KW-0997">Cell inner membrane</keyword>
<keyword evidence="2" id="KW-0472">Membrane</keyword>
<dbReference type="PROSITE" id="PS50893">
    <property type="entry name" value="ABC_TRANSPORTER_2"/>
    <property type="match status" value="1"/>
</dbReference>
<dbReference type="GO" id="GO:0022857">
    <property type="term" value="F:transmembrane transporter activity"/>
    <property type="evidence" value="ECO:0007669"/>
    <property type="project" value="TreeGrafter"/>
</dbReference>
<dbReference type="SMART" id="SM00382">
    <property type="entry name" value="AAA"/>
    <property type="match status" value="1"/>
</dbReference>
<evidence type="ECO:0000256" key="1">
    <source>
        <dbReference type="ARBA" id="ARBA00022448"/>
    </source>
</evidence>
<comment type="caution">
    <text evidence="7">The sequence shown here is derived from an EMBL/GenBank/DDBJ whole genome shotgun (WGS) entry which is preliminary data.</text>
</comment>
<dbReference type="InterPro" id="IPR017871">
    <property type="entry name" value="ABC_transporter-like_CS"/>
</dbReference>
<sequence>MTQSEILLSLDNVTLSLPGADGPVHILKGIDGQIRAGEIVAITGRSGSGKSSLLAVASGLEPASGGSVKLLGTELVGLNEDQLAAVRRGRVGIVFQAFHLLPNMTALENVATALETADIATGQTARKAAASALEKVGLGHRLKHYPSQLSGGEQQRVAVARATVIQPKLIFADEPTGNLDQSAGQSVRDLLFEVARSQGAALVLVTHEASLAEACDRIVRLEDGKVAT</sequence>
<gene>
    <name evidence="7" type="ORF">PbB2_03152</name>
</gene>
<dbReference type="InterPro" id="IPR027417">
    <property type="entry name" value="P-loop_NTPase"/>
</dbReference>
<dbReference type="EMBL" id="BFBR01000015">
    <property type="protein sequence ID" value="GBF59452.1"/>
    <property type="molecule type" value="Genomic_DNA"/>
</dbReference>
<dbReference type="Gene3D" id="3.40.50.300">
    <property type="entry name" value="P-loop containing nucleotide triphosphate hydrolases"/>
    <property type="match status" value="1"/>
</dbReference>
<dbReference type="Pfam" id="PF00005">
    <property type="entry name" value="ABC_tran"/>
    <property type="match status" value="1"/>
</dbReference>
<dbReference type="AlphaFoldDB" id="A0A2P2EEG1"/>
<dbReference type="GO" id="GO:0005524">
    <property type="term" value="F:ATP binding"/>
    <property type="evidence" value="ECO:0007669"/>
    <property type="project" value="UniProtKB-KW"/>
</dbReference>
<dbReference type="RefSeq" id="WP_108986336.1">
    <property type="nucleotide sequence ID" value="NZ_BFBR01000015.1"/>
</dbReference>
<dbReference type="SUPFAM" id="SSF52540">
    <property type="entry name" value="P-loop containing nucleoside triphosphate hydrolases"/>
    <property type="match status" value="1"/>
</dbReference>
<dbReference type="InterPro" id="IPR017911">
    <property type="entry name" value="MacB-like_ATP-bd"/>
</dbReference>
<accession>A0A2P2EEG1</accession>
<keyword evidence="2" id="KW-1003">Cell membrane</keyword>
<dbReference type="PANTHER" id="PTHR24220">
    <property type="entry name" value="IMPORT ATP-BINDING PROTEIN"/>
    <property type="match status" value="1"/>
</dbReference>
<name>A0A2P2EEG1_9PROT</name>
<comment type="similarity">
    <text evidence="5">Belongs to the ABC transporter superfamily. Macrolide exporter (TC 3.A.1.122) family.</text>
</comment>
<reference evidence="7 8" key="1">
    <citation type="journal article" date="2018" name="Genome Announc.">
        <title>Draft Genome Sequence of "Candidatus Phycosocius bacilliformis," an Alphaproteobacterial Ectosymbiont of the Hydrocarbon-Producing Green Alga Botryococcus braunii.</title>
        <authorList>
            <person name="Tanabe Y."/>
            <person name="Yamaguchi H."/>
            <person name="Watanabe M.M."/>
        </authorList>
    </citation>
    <scope>NUCLEOTIDE SEQUENCE [LARGE SCALE GENOMIC DNA]</scope>
    <source>
        <strain evidence="7 8">BOTRYCO-2</strain>
    </source>
</reference>